<keyword evidence="1" id="KW-1133">Transmembrane helix</keyword>
<name>A0A3M2LMW1_9ACTN</name>
<keyword evidence="1" id="KW-0812">Transmembrane</keyword>
<keyword evidence="1" id="KW-0472">Membrane</keyword>
<organism evidence="2 3">
    <name type="scientific">Actinomadura harenae</name>
    <dbReference type="NCBI Taxonomy" id="2483351"/>
    <lineage>
        <taxon>Bacteria</taxon>
        <taxon>Bacillati</taxon>
        <taxon>Actinomycetota</taxon>
        <taxon>Actinomycetes</taxon>
        <taxon>Streptosporangiales</taxon>
        <taxon>Thermomonosporaceae</taxon>
        <taxon>Actinomadura</taxon>
    </lineage>
</organism>
<keyword evidence="3" id="KW-1185">Reference proteome</keyword>
<dbReference type="AlphaFoldDB" id="A0A3M2LMW1"/>
<sequence>MTDFDVLLRETLQERAETVSPAPDAVRSVAVRAHRIRRRRRASAMAGVAAAVTAAVLAGALAALPNDRPEEPATGVSGLSLIDVRGLKGKALQPVPLNGRLYMVEDNGDVVRVDAGGAVVARGRPGLDQPGQEQPIVFGASTQSLFVSGGGLWMVGNTPGTRYLLQRLDPMTLKVVLRVPLDPENAGSVTATPTSIWATAPTTPRIVVRRDGRTGALVERLRVVGNLPPGLDEPTFGLVSVDEKAGVAWLFAKVTNQIPVVMPARISPGRLTVIGFNTLSQLTTGRLAPGDDGTLWAAANTTVGHLAPEADGISLRHLATGYYLPWAWSSDFQQFTATPGRLWALATPPATVPPRTTLVCLDAGTGEVLGRYPLHGRYDRVFSLEVTGDKHQVYVQFGSRLYTLHGPDRCLS</sequence>
<comment type="caution">
    <text evidence="2">The sequence shown here is derived from an EMBL/GenBank/DDBJ whole genome shotgun (WGS) entry which is preliminary data.</text>
</comment>
<dbReference type="RefSeq" id="WP_122199588.1">
    <property type="nucleotide sequence ID" value="NZ_JBHSKC010000020.1"/>
</dbReference>
<dbReference type="Proteomes" id="UP000282674">
    <property type="component" value="Unassembled WGS sequence"/>
</dbReference>
<evidence type="ECO:0000313" key="3">
    <source>
        <dbReference type="Proteomes" id="UP000282674"/>
    </source>
</evidence>
<reference evidence="2 3" key="1">
    <citation type="submission" date="2018-10" db="EMBL/GenBank/DDBJ databases">
        <title>Isolation from soil.</title>
        <authorList>
            <person name="Hu J."/>
        </authorList>
    </citation>
    <scope>NUCLEOTIDE SEQUENCE [LARGE SCALE GENOMIC DNA]</scope>
    <source>
        <strain evidence="2 3">NEAU-Ht49</strain>
    </source>
</reference>
<proteinExistence type="predicted"/>
<dbReference type="SUPFAM" id="SSF50998">
    <property type="entry name" value="Quinoprotein alcohol dehydrogenase-like"/>
    <property type="match status" value="1"/>
</dbReference>
<dbReference type="EMBL" id="RFFG01000149">
    <property type="protein sequence ID" value="RMI36088.1"/>
    <property type="molecule type" value="Genomic_DNA"/>
</dbReference>
<evidence type="ECO:0000256" key="1">
    <source>
        <dbReference type="SAM" id="Phobius"/>
    </source>
</evidence>
<evidence type="ECO:0000313" key="2">
    <source>
        <dbReference type="EMBL" id="RMI36088.1"/>
    </source>
</evidence>
<accession>A0A3M2LMW1</accession>
<feature type="transmembrane region" description="Helical" evidence="1">
    <location>
        <begin position="42"/>
        <end position="64"/>
    </location>
</feature>
<protein>
    <submittedName>
        <fullName evidence="2">Uncharacterized protein</fullName>
    </submittedName>
</protein>
<gene>
    <name evidence="2" type="ORF">EBO15_39535</name>
</gene>
<dbReference type="InterPro" id="IPR011047">
    <property type="entry name" value="Quinoprotein_ADH-like_sf"/>
</dbReference>
<dbReference type="OrthoDB" id="9849256at2"/>